<dbReference type="HOGENOM" id="CLU_033252_1_0_1"/>
<dbReference type="Proteomes" id="UP000005220">
    <property type="component" value="Chromosome 1"/>
</dbReference>
<dbReference type="KEGG" id="kaf:KAFR_0A06940"/>
<dbReference type="EMBL" id="HE650821">
    <property type="protein sequence ID" value="CCF56129.1"/>
    <property type="molecule type" value="Genomic_DNA"/>
</dbReference>
<evidence type="ECO:0000256" key="5">
    <source>
        <dbReference type="ARBA" id="ARBA00022989"/>
    </source>
</evidence>
<evidence type="ECO:0000313" key="11">
    <source>
        <dbReference type="Proteomes" id="UP000005220"/>
    </source>
</evidence>
<dbReference type="OrthoDB" id="3363151at2759"/>
<proteinExistence type="inferred from homology"/>
<keyword evidence="11" id="KW-1185">Reference proteome</keyword>
<accession>H2AP29</accession>
<feature type="region of interest" description="Disordered" evidence="8">
    <location>
        <begin position="440"/>
        <end position="467"/>
    </location>
</feature>
<dbReference type="InterPro" id="IPR018819">
    <property type="entry name" value="Nur1/Mug154"/>
</dbReference>
<dbReference type="RefSeq" id="XP_003955264.1">
    <property type="nucleotide sequence ID" value="XM_003955215.1"/>
</dbReference>
<evidence type="ECO:0000256" key="4">
    <source>
        <dbReference type="ARBA" id="ARBA00022692"/>
    </source>
</evidence>
<evidence type="ECO:0000256" key="7">
    <source>
        <dbReference type="ARBA" id="ARBA00024979"/>
    </source>
</evidence>
<dbReference type="InParanoid" id="H2AP29"/>
<feature type="transmembrane region" description="Helical" evidence="9">
    <location>
        <begin position="135"/>
        <end position="159"/>
    </location>
</feature>
<evidence type="ECO:0000256" key="6">
    <source>
        <dbReference type="ARBA" id="ARBA00023136"/>
    </source>
</evidence>
<dbReference type="GO" id="GO:0007096">
    <property type="term" value="P:regulation of exit from mitosis"/>
    <property type="evidence" value="ECO:0007669"/>
    <property type="project" value="EnsemblFungi"/>
</dbReference>
<feature type="transmembrane region" description="Helical" evidence="9">
    <location>
        <begin position="244"/>
        <end position="262"/>
    </location>
</feature>
<dbReference type="GO" id="GO:0031965">
    <property type="term" value="C:nuclear membrane"/>
    <property type="evidence" value="ECO:0007669"/>
    <property type="project" value="UniProtKB-SubCell"/>
</dbReference>
<gene>
    <name evidence="10" type="primary">KAFR0A06940</name>
    <name evidence="10" type="ORF">KAFR_0A06940</name>
</gene>
<comment type="function">
    <text evidence="7">Member of a perinuclear network that controls recombination at multiple loci to maintain genome stability. Required for rDNA repeat stability.</text>
</comment>
<evidence type="ECO:0000256" key="2">
    <source>
        <dbReference type="ARBA" id="ARBA00007900"/>
    </source>
</evidence>
<evidence type="ECO:0000256" key="1">
    <source>
        <dbReference type="ARBA" id="ARBA00004232"/>
    </source>
</evidence>
<dbReference type="PANTHER" id="PTHR28293">
    <property type="entry name" value="NUCLEAR RIM PROTEIN 1"/>
    <property type="match status" value="1"/>
</dbReference>
<comment type="subcellular location">
    <subcellularLocation>
        <location evidence="1">Nucleus membrane</location>
        <topology evidence="1">Multi-pass membrane protein</topology>
    </subcellularLocation>
</comment>
<evidence type="ECO:0000256" key="9">
    <source>
        <dbReference type="SAM" id="Phobius"/>
    </source>
</evidence>
<dbReference type="GeneID" id="13887073"/>
<dbReference type="PANTHER" id="PTHR28293:SF1">
    <property type="entry name" value="NUCLEAR RIM PROTEIN 1"/>
    <property type="match status" value="1"/>
</dbReference>
<dbReference type="FunCoup" id="H2AP29">
    <property type="interactions" value="46"/>
</dbReference>
<evidence type="ECO:0000256" key="8">
    <source>
        <dbReference type="SAM" id="MobiDB-lite"/>
    </source>
</evidence>
<dbReference type="eggNOG" id="ENOG502S7S0">
    <property type="taxonomic scope" value="Eukaryota"/>
</dbReference>
<dbReference type="STRING" id="1071382.H2AP29"/>
<organism evidence="10 11">
    <name type="scientific">Kazachstania africana (strain ATCC 22294 / BCRC 22015 / CBS 2517 / CECT 1963 / NBRC 1671 / NRRL Y-8276)</name>
    <name type="common">Yeast</name>
    <name type="synonym">Kluyveromyces africanus</name>
    <dbReference type="NCBI Taxonomy" id="1071382"/>
    <lineage>
        <taxon>Eukaryota</taxon>
        <taxon>Fungi</taxon>
        <taxon>Dikarya</taxon>
        <taxon>Ascomycota</taxon>
        <taxon>Saccharomycotina</taxon>
        <taxon>Saccharomycetes</taxon>
        <taxon>Saccharomycetales</taxon>
        <taxon>Saccharomycetaceae</taxon>
        <taxon>Kazachstania</taxon>
    </lineage>
</organism>
<dbReference type="Pfam" id="PF10332">
    <property type="entry name" value="DUF2418"/>
    <property type="match status" value="1"/>
</dbReference>
<protein>
    <recommendedName>
        <fullName evidence="3">Nuclear rim protein 1</fullName>
    </recommendedName>
</protein>
<reference evidence="10 11" key="1">
    <citation type="journal article" date="2011" name="Proc. Natl. Acad. Sci. U.S.A.">
        <title>Evolutionary erosion of yeast sex chromosomes by mating-type switching accidents.</title>
        <authorList>
            <person name="Gordon J.L."/>
            <person name="Armisen D."/>
            <person name="Proux-Wera E."/>
            <person name="Oheigeartaigh S.S."/>
            <person name="Byrne K.P."/>
            <person name="Wolfe K.H."/>
        </authorList>
    </citation>
    <scope>NUCLEOTIDE SEQUENCE [LARGE SCALE GENOMIC DNA]</scope>
    <source>
        <strain evidence="11">ATCC 22294 / BCRC 22015 / CBS 2517 / CECT 1963 / NBRC 1671 / NRRL Y-8276</strain>
    </source>
</reference>
<name>H2AP29_KAZAF</name>
<keyword evidence="4 9" id="KW-0812">Transmembrane</keyword>
<evidence type="ECO:0000313" key="10">
    <source>
        <dbReference type="EMBL" id="CCF56129.1"/>
    </source>
</evidence>
<evidence type="ECO:0000256" key="3">
    <source>
        <dbReference type="ARBA" id="ARBA00018310"/>
    </source>
</evidence>
<comment type="similarity">
    <text evidence="2">Belongs to the NUR1 family.</text>
</comment>
<dbReference type="GO" id="GO:0043007">
    <property type="term" value="P:maintenance of rDNA"/>
    <property type="evidence" value="ECO:0007669"/>
    <property type="project" value="EnsemblFungi"/>
</dbReference>
<keyword evidence="5 9" id="KW-1133">Transmembrane helix</keyword>
<dbReference type="AlphaFoldDB" id="H2AP29"/>
<feature type="transmembrane region" description="Helical" evidence="9">
    <location>
        <begin position="268"/>
        <end position="285"/>
    </location>
</feature>
<sequence length="467" mass="54557">MSLRFSKNELLPAGVVGEVDDEVDSNESDERVGFLSWIDRILVSPSDLHLSMNEYFESIDWDSKAVSLAEPLGNILTFCFYVIRFIQDNFIRNNDYVKSSIQDSFDFSKSGKLNQYNYLSRYVQQSSSQKSRTKLYFFTVAERFTFLSLVSLFSLNLIISYKFLCSQYKSYSIFYLENAKESPNLTKHSLTDLSRSYYDDIMRGSVFSMLKHFLLKKRKKFENSESLNNEQFFYQLRKWMPSKFLTHLFVSFSPTSIIFLMLTDTNFITAFALVFHQLVLHYIVIRRFLVRLLDESILSSSIISEMNAKIIKSKTSNKYQDVMVDATPYGQGYVKFCATTKAKIFESHTLTGELVKEKFNRQRNEFEDIIDKQQIPHNKIIEPVNNQLYWNPQTQQYMIKQEFHPGAYSTGFSSPIHDSCYPIPPYDIRRGSISPLRQSVVYNQSSRSSSKSPHRSPNRSPNRKNFE</sequence>
<keyword evidence="6 9" id="KW-0472">Membrane</keyword>